<evidence type="ECO:0000256" key="2">
    <source>
        <dbReference type="ARBA" id="ARBA00010004"/>
    </source>
</evidence>
<feature type="region of interest" description="Disordered" evidence="11">
    <location>
        <begin position="125"/>
        <end position="151"/>
    </location>
</feature>
<evidence type="ECO:0000256" key="1">
    <source>
        <dbReference type="ARBA" id="ARBA00004413"/>
    </source>
</evidence>
<dbReference type="AlphaFoldDB" id="A0A3E0H0Z1"/>
<keyword evidence="12" id="KW-0282">Flagellum</keyword>
<keyword evidence="7" id="KW-1005">Bacterial flagellum biogenesis</keyword>
<dbReference type="InterPro" id="IPR052570">
    <property type="entry name" value="FliJ"/>
</dbReference>
<feature type="compositionally biased region" description="Basic and acidic residues" evidence="11">
    <location>
        <begin position="125"/>
        <end position="135"/>
    </location>
</feature>
<evidence type="ECO:0000313" key="13">
    <source>
        <dbReference type="Proteomes" id="UP000256774"/>
    </source>
</evidence>
<dbReference type="GO" id="GO:0015031">
    <property type="term" value="P:protein transport"/>
    <property type="evidence" value="ECO:0007669"/>
    <property type="project" value="UniProtKB-KW"/>
</dbReference>
<proteinExistence type="inferred from homology"/>
<dbReference type="NCBIfam" id="TIGR02473">
    <property type="entry name" value="flagell_FliJ"/>
    <property type="match status" value="1"/>
</dbReference>
<gene>
    <name evidence="12" type="ORF">DFR26_1898</name>
</gene>
<evidence type="ECO:0000256" key="6">
    <source>
        <dbReference type="ARBA" id="ARBA00022500"/>
    </source>
</evidence>
<keyword evidence="4" id="KW-0813">Transport</keyword>
<evidence type="ECO:0000256" key="7">
    <source>
        <dbReference type="ARBA" id="ARBA00022795"/>
    </source>
</evidence>
<dbReference type="PANTHER" id="PTHR38786">
    <property type="entry name" value="FLAGELLAR FLIJ PROTEIN"/>
    <property type="match status" value="1"/>
</dbReference>
<dbReference type="EMBL" id="QUNR01000004">
    <property type="protein sequence ID" value="REH36762.1"/>
    <property type="molecule type" value="Genomic_DNA"/>
</dbReference>
<dbReference type="GO" id="GO:0006935">
    <property type="term" value="P:chemotaxis"/>
    <property type="evidence" value="ECO:0007669"/>
    <property type="project" value="UniProtKB-KW"/>
</dbReference>
<keyword evidence="12" id="KW-0966">Cell projection</keyword>
<keyword evidence="6" id="KW-0145">Chemotaxis</keyword>
<dbReference type="GO" id="GO:0009288">
    <property type="term" value="C:bacterial-type flagellum"/>
    <property type="evidence" value="ECO:0007669"/>
    <property type="project" value="InterPro"/>
</dbReference>
<dbReference type="InterPro" id="IPR012823">
    <property type="entry name" value="Flagell_FliJ"/>
</dbReference>
<dbReference type="GO" id="GO:0044781">
    <property type="term" value="P:bacterial-type flagellum organization"/>
    <property type="evidence" value="ECO:0007669"/>
    <property type="project" value="UniProtKB-KW"/>
</dbReference>
<evidence type="ECO:0000256" key="11">
    <source>
        <dbReference type="SAM" id="MobiDB-lite"/>
    </source>
</evidence>
<dbReference type="Proteomes" id="UP000256774">
    <property type="component" value="Unassembled WGS sequence"/>
</dbReference>
<dbReference type="Pfam" id="PF02050">
    <property type="entry name" value="FliJ"/>
    <property type="match status" value="1"/>
</dbReference>
<comment type="subcellular location">
    <subcellularLocation>
        <location evidence="1">Cell membrane</location>
        <topology evidence="1">Peripheral membrane protein</topology>
        <orientation evidence="1">Cytoplasmic side</orientation>
    </subcellularLocation>
</comment>
<dbReference type="PANTHER" id="PTHR38786:SF1">
    <property type="entry name" value="FLAGELLAR FLIJ PROTEIN"/>
    <property type="match status" value="1"/>
</dbReference>
<keyword evidence="8" id="KW-0653">Protein transport</keyword>
<protein>
    <recommendedName>
        <fullName evidence="3">Flagellar FliJ protein</fullName>
    </recommendedName>
</protein>
<evidence type="ECO:0000256" key="8">
    <source>
        <dbReference type="ARBA" id="ARBA00022927"/>
    </source>
</evidence>
<organism evidence="12 13">
    <name type="scientific">Paraperlucidibaca baekdonensis</name>
    <dbReference type="NCBI Taxonomy" id="748120"/>
    <lineage>
        <taxon>Bacteria</taxon>
        <taxon>Pseudomonadati</taxon>
        <taxon>Pseudomonadota</taxon>
        <taxon>Gammaproteobacteria</taxon>
        <taxon>Moraxellales</taxon>
        <taxon>Moraxellaceae</taxon>
        <taxon>Paraperlucidibaca</taxon>
    </lineage>
</organism>
<keyword evidence="9" id="KW-0472">Membrane</keyword>
<name>A0A3E0H0Z1_9GAMM</name>
<dbReference type="RefSeq" id="WP_116208718.1">
    <property type="nucleotide sequence ID" value="NZ_QUNR01000004.1"/>
</dbReference>
<comment type="caution">
    <text evidence="12">The sequence shown here is derived from an EMBL/GenBank/DDBJ whole genome shotgun (WGS) entry which is preliminary data.</text>
</comment>
<evidence type="ECO:0000256" key="9">
    <source>
        <dbReference type="ARBA" id="ARBA00023136"/>
    </source>
</evidence>
<sequence>MNRSQRLKPVVALAEREESQLAQAYTAQLQQLQAARDKLQQLVHYRADYAVMAEQVPGRPMDLARLQGARLFLQRLSDAIGMQEAEIRRIDALVSKARMSWLGAKRHQQSIDDLVTRYQRQEHHIREKREQHQQDEMASQRLAWRQNAYAS</sequence>
<keyword evidence="10" id="KW-1006">Bacterial flagellum protein export</keyword>
<keyword evidence="5" id="KW-1003">Cell membrane</keyword>
<evidence type="ECO:0000256" key="5">
    <source>
        <dbReference type="ARBA" id="ARBA00022475"/>
    </source>
</evidence>
<evidence type="ECO:0000313" key="12">
    <source>
        <dbReference type="EMBL" id="REH36762.1"/>
    </source>
</evidence>
<evidence type="ECO:0000256" key="10">
    <source>
        <dbReference type="ARBA" id="ARBA00023225"/>
    </source>
</evidence>
<accession>A0A3E0H0Z1</accession>
<dbReference type="GO" id="GO:0005886">
    <property type="term" value="C:plasma membrane"/>
    <property type="evidence" value="ECO:0007669"/>
    <property type="project" value="UniProtKB-SubCell"/>
</dbReference>
<keyword evidence="13" id="KW-1185">Reference proteome</keyword>
<dbReference type="Gene3D" id="1.10.287.1700">
    <property type="match status" value="1"/>
</dbReference>
<dbReference type="GO" id="GO:0071973">
    <property type="term" value="P:bacterial-type flagellum-dependent cell motility"/>
    <property type="evidence" value="ECO:0007669"/>
    <property type="project" value="InterPro"/>
</dbReference>
<dbReference type="OrthoDB" id="6465096at2"/>
<keyword evidence="12" id="KW-0969">Cilium</keyword>
<comment type="similarity">
    <text evidence="2">Belongs to the FliJ family.</text>
</comment>
<reference evidence="12 13" key="1">
    <citation type="submission" date="2018-08" db="EMBL/GenBank/DDBJ databases">
        <title>Genomic Encyclopedia of Type Strains, Phase IV (KMG-IV): sequencing the most valuable type-strain genomes for metagenomic binning, comparative biology and taxonomic classification.</title>
        <authorList>
            <person name="Goeker M."/>
        </authorList>
    </citation>
    <scope>NUCLEOTIDE SEQUENCE [LARGE SCALE GENOMIC DNA]</scope>
    <source>
        <strain evidence="12 13">DSM 26022</strain>
    </source>
</reference>
<evidence type="ECO:0000256" key="4">
    <source>
        <dbReference type="ARBA" id="ARBA00022448"/>
    </source>
</evidence>
<dbReference type="InterPro" id="IPR053716">
    <property type="entry name" value="Flag_assembly_chemotaxis_eff"/>
</dbReference>
<evidence type="ECO:0000256" key="3">
    <source>
        <dbReference type="ARBA" id="ARBA00020392"/>
    </source>
</evidence>